<proteinExistence type="predicted"/>
<comment type="caution">
    <text evidence="1">The sequence shown here is derived from an EMBL/GenBank/DDBJ whole genome shotgun (WGS) entry which is preliminary data.</text>
</comment>
<evidence type="ECO:0000313" key="2">
    <source>
        <dbReference type="Proteomes" id="UP000634668"/>
    </source>
</evidence>
<name>A0A918ISF1_9FLAO</name>
<gene>
    <name evidence="1" type="ORF">GCM10007383_12550</name>
</gene>
<reference evidence="1" key="1">
    <citation type="journal article" date="2014" name="Int. J. Syst. Evol. Microbiol.">
        <title>Complete genome sequence of Corynebacterium casei LMG S-19264T (=DSM 44701T), isolated from a smear-ripened cheese.</title>
        <authorList>
            <consortium name="US DOE Joint Genome Institute (JGI-PGF)"/>
            <person name="Walter F."/>
            <person name="Albersmeier A."/>
            <person name="Kalinowski J."/>
            <person name="Ruckert C."/>
        </authorList>
    </citation>
    <scope>NUCLEOTIDE SEQUENCE</scope>
    <source>
        <strain evidence="1">KCTC 12113</strain>
    </source>
</reference>
<dbReference type="EMBL" id="BMWP01000006">
    <property type="protein sequence ID" value="GGW28634.1"/>
    <property type="molecule type" value="Genomic_DNA"/>
</dbReference>
<dbReference type="AlphaFoldDB" id="A0A918ISF1"/>
<organism evidence="1 2">
    <name type="scientific">Arenibacter certesii</name>
    <dbReference type="NCBI Taxonomy" id="228955"/>
    <lineage>
        <taxon>Bacteria</taxon>
        <taxon>Pseudomonadati</taxon>
        <taxon>Bacteroidota</taxon>
        <taxon>Flavobacteriia</taxon>
        <taxon>Flavobacteriales</taxon>
        <taxon>Flavobacteriaceae</taxon>
        <taxon>Arenibacter</taxon>
    </lineage>
</organism>
<keyword evidence="2" id="KW-1185">Reference proteome</keyword>
<protein>
    <submittedName>
        <fullName evidence="1">Uncharacterized protein</fullName>
    </submittedName>
</protein>
<reference evidence="1" key="2">
    <citation type="submission" date="2020-09" db="EMBL/GenBank/DDBJ databases">
        <authorList>
            <person name="Sun Q."/>
            <person name="Kim S."/>
        </authorList>
    </citation>
    <scope>NUCLEOTIDE SEQUENCE</scope>
    <source>
        <strain evidence="1">KCTC 12113</strain>
    </source>
</reference>
<accession>A0A918ISF1</accession>
<evidence type="ECO:0000313" key="1">
    <source>
        <dbReference type="EMBL" id="GGW28634.1"/>
    </source>
</evidence>
<dbReference type="Proteomes" id="UP000634668">
    <property type="component" value="Unassembled WGS sequence"/>
</dbReference>
<sequence length="82" mass="8902">MEAYPVKFRWEGEDHMEIGHVQQFRFPCPDPFLSFMPLALGTMAVPTTIVTKVEPMAGRIVTAVNMASQGSSAAFAQGVQGS</sequence>